<dbReference type="Proteomes" id="UP000823851">
    <property type="component" value="Unassembled WGS sequence"/>
</dbReference>
<protein>
    <submittedName>
        <fullName evidence="4">Class II aldolase/adducin family protein</fullName>
    </submittedName>
</protein>
<evidence type="ECO:0000313" key="5">
    <source>
        <dbReference type="Proteomes" id="UP000823851"/>
    </source>
</evidence>
<sequence>MEKRTELCRIAKMLYERGLVSGTDGNISMRTKENTILITPSGVNKGMLEPEQLLELSMDGTVVSGSGKPSRESGMHLGIYQTRPEIDTVIHTHPAAATAFAVCGKVLPDHCLIEVKTVIGRIGLAGYAPAGSEKLAEEVKREAVDADVIFLQNHGVITCGTSPMAAFNRMDAVENAAKTILMAKLIGEIKYF</sequence>
<dbReference type="InterPro" id="IPR036409">
    <property type="entry name" value="Aldolase_II/adducin_N_sf"/>
</dbReference>
<keyword evidence="1" id="KW-0479">Metal-binding</keyword>
<evidence type="ECO:0000259" key="3">
    <source>
        <dbReference type="SMART" id="SM01007"/>
    </source>
</evidence>
<evidence type="ECO:0000256" key="2">
    <source>
        <dbReference type="ARBA" id="ARBA00023239"/>
    </source>
</evidence>
<dbReference type="Gene3D" id="3.40.225.10">
    <property type="entry name" value="Class II aldolase/adducin N-terminal domain"/>
    <property type="match status" value="1"/>
</dbReference>
<dbReference type="EMBL" id="DWUW01000359">
    <property type="protein sequence ID" value="HJD32748.1"/>
    <property type="molecule type" value="Genomic_DNA"/>
</dbReference>
<dbReference type="SMART" id="SM01007">
    <property type="entry name" value="Aldolase_II"/>
    <property type="match status" value="1"/>
</dbReference>
<name>A0A9D2R380_9FIRM</name>
<accession>A0A9D2R380</accession>
<comment type="caution">
    <text evidence="4">The sequence shown here is derived from an EMBL/GenBank/DDBJ whole genome shotgun (WGS) entry which is preliminary data.</text>
</comment>
<dbReference type="GO" id="GO:0019323">
    <property type="term" value="P:pentose catabolic process"/>
    <property type="evidence" value="ECO:0007669"/>
    <property type="project" value="TreeGrafter"/>
</dbReference>
<dbReference type="InterPro" id="IPR050197">
    <property type="entry name" value="Aldolase_class_II_sugar_metab"/>
</dbReference>
<proteinExistence type="predicted"/>
<dbReference type="InterPro" id="IPR001303">
    <property type="entry name" value="Aldolase_II/adducin_N"/>
</dbReference>
<gene>
    <name evidence="4" type="ORF">H9912_12525</name>
</gene>
<dbReference type="PANTHER" id="PTHR22789:SF0">
    <property type="entry name" value="3-OXO-TETRONATE 4-PHOSPHATE DECARBOXYLASE-RELATED"/>
    <property type="match status" value="1"/>
</dbReference>
<dbReference type="PANTHER" id="PTHR22789">
    <property type="entry name" value="FUCULOSE PHOSPHATE ALDOLASE"/>
    <property type="match status" value="1"/>
</dbReference>
<dbReference type="GO" id="GO:0005829">
    <property type="term" value="C:cytosol"/>
    <property type="evidence" value="ECO:0007669"/>
    <property type="project" value="TreeGrafter"/>
</dbReference>
<evidence type="ECO:0000313" key="4">
    <source>
        <dbReference type="EMBL" id="HJD32748.1"/>
    </source>
</evidence>
<feature type="domain" description="Class II aldolase/adducin N-terminal" evidence="3">
    <location>
        <begin position="5"/>
        <end position="181"/>
    </location>
</feature>
<organism evidence="4 5">
    <name type="scientific">Candidatus Eisenbergiella stercorigallinarum</name>
    <dbReference type="NCBI Taxonomy" id="2838557"/>
    <lineage>
        <taxon>Bacteria</taxon>
        <taxon>Bacillati</taxon>
        <taxon>Bacillota</taxon>
        <taxon>Clostridia</taxon>
        <taxon>Lachnospirales</taxon>
        <taxon>Lachnospiraceae</taxon>
        <taxon>Eisenbergiella</taxon>
    </lineage>
</organism>
<keyword evidence="2" id="KW-0456">Lyase</keyword>
<dbReference type="SUPFAM" id="SSF53639">
    <property type="entry name" value="AraD/HMP-PK domain-like"/>
    <property type="match status" value="1"/>
</dbReference>
<dbReference type="GO" id="GO:0016832">
    <property type="term" value="F:aldehyde-lyase activity"/>
    <property type="evidence" value="ECO:0007669"/>
    <property type="project" value="TreeGrafter"/>
</dbReference>
<reference evidence="4" key="2">
    <citation type="submission" date="2021-04" db="EMBL/GenBank/DDBJ databases">
        <authorList>
            <person name="Gilroy R."/>
        </authorList>
    </citation>
    <scope>NUCLEOTIDE SEQUENCE</scope>
    <source>
        <strain evidence="4">ChiHjej8B7-25341</strain>
    </source>
</reference>
<reference evidence="4" key="1">
    <citation type="journal article" date="2021" name="PeerJ">
        <title>Extensive microbial diversity within the chicken gut microbiome revealed by metagenomics and culture.</title>
        <authorList>
            <person name="Gilroy R."/>
            <person name="Ravi A."/>
            <person name="Getino M."/>
            <person name="Pursley I."/>
            <person name="Horton D.L."/>
            <person name="Alikhan N.F."/>
            <person name="Baker D."/>
            <person name="Gharbi K."/>
            <person name="Hall N."/>
            <person name="Watson M."/>
            <person name="Adriaenssens E.M."/>
            <person name="Foster-Nyarko E."/>
            <person name="Jarju S."/>
            <person name="Secka A."/>
            <person name="Antonio M."/>
            <person name="Oren A."/>
            <person name="Chaudhuri R.R."/>
            <person name="La Ragione R."/>
            <person name="Hildebrand F."/>
            <person name="Pallen M.J."/>
        </authorList>
    </citation>
    <scope>NUCLEOTIDE SEQUENCE</scope>
    <source>
        <strain evidence="4">ChiHjej8B7-25341</strain>
    </source>
</reference>
<evidence type="ECO:0000256" key="1">
    <source>
        <dbReference type="ARBA" id="ARBA00022723"/>
    </source>
</evidence>
<dbReference type="GO" id="GO:0046872">
    <property type="term" value="F:metal ion binding"/>
    <property type="evidence" value="ECO:0007669"/>
    <property type="project" value="UniProtKB-KW"/>
</dbReference>
<dbReference type="Pfam" id="PF00596">
    <property type="entry name" value="Aldolase_II"/>
    <property type="match status" value="1"/>
</dbReference>
<dbReference type="AlphaFoldDB" id="A0A9D2R380"/>